<reference evidence="7 8" key="1">
    <citation type="submission" date="2024-06" db="EMBL/GenBank/DDBJ databases">
        <title>Genomic Encyclopedia of Type Strains, Phase IV (KMG-IV): sequencing the most valuable type-strain genomes for metagenomic binning, comparative biology and taxonomic classification.</title>
        <authorList>
            <person name="Goeker M."/>
        </authorList>
    </citation>
    <scope>NUCLEOTIDE SEQUENCE [LARGE SCALE GENOMIC DNA]</scope>
    <source>
        <strain evidence="7 8">DSM 17253</strain>
    </source>
</reference>
<dbReference type="SMART" id="SM00988">
    <property type="entry name" value="UreE_N"/>
    <property type="match status" value="1"/>
</dbReference>
<comment type="caution">
    <text evidence="7">The sequence shown here is derived from an EMBL/GenBank/DDBJ whole genome shotgun (WGS) entry which is preliminary data.</text>
</comment>
<dbReference type="NCBIfam" id="NF009755">
    <property type="entry name" value="PRK13261.2-1"/>
    <property type="match status" value="1"/>
</dbReference>
<dbReference type="InterPro" id="IPR007864">
    <property type="entry name" value="UreE_C_dom"/>
</dbReference>
<name>A0ABV2F6R7_9BACL</name>
<dbReference type="CDD" id="cd00571">
    <property type="entry name" value="UreE"/>
    <property type="match status" value="1"/>
</dbReference>
<sequence length="151" mass="17556">MIIEQIVGNLDRLEPEEIKKRHTEKVYLESSDLVKRIQRVKTDHGKEIGIRLKDPRDLVAGDILYMDDTNMIVIDVLSDDLIVIHPRSLKEMGTIAHQLGNRHLPAQFEGNEMLVQYDYLVEELLIQLGIPYQREERKVKQAFRHIGHSHG</sequence>
<protein>
    <recommendedName>
        <fullName evidence="5">Urease accessory protein UreE</fullName>
    </recommendedName>
</protein>
<dbReference type="SUPFAM" id="SSF69287">
    <property type="entry name" value="Urease metallochaperone UreE, N-terminal domain"/>
    <property type="match status" value="1"/>
</dbReference>
<dbReference type="InterPro" id="IPR004029">
    <property type="entry name" value="UreE_N"/>
</dbReference>
<feature type="domain" description="UreE urease accessory N-terminal" evidence="6">
    <location>
        <begin position="6"/>
        <end position="72"/>
    </location>
</feature>
<keyword evidence="2 5" id="KW-0963">Cytoplasm</keyword>
<dbReference type="PIRSF" id="PIRSF036402">
    <property type="entry name" value="Ureas_acces_UreE"/>
    <property type="match status" value="1"/>
</dbReference>
<evidence type="ECO:0000256" key="4">
    <source>
        <dbReference type="ARBA" id="ARBA00023186"/>
    </source>
</evidence>
<evidence type="ECO:0000256" key="3">
    <source>
        <dbReference type="ARBA" id="ARBA00022596"/>
    </source>
</evidence>
<keyword evidence="8" id="KW-1185">Reference proteome</keyword>
<keyword evidence="4 5" id="KW-0143">Chaperone</keyword>
<evidence type="ECO:0000256" key="5">
    <source>
        <dbReference type="HAMAP-Rule" id="MF_00822"/>
    </source>
</evidence>
<organism evidence="7 8">
    <name type="scientific">Paenibacillus favisporus</name>
    <dbReference type="NCBI Taxonomy" id="221028"/>
    <lineage>
        <taxon>Bacteria</taxon>
        <taxon>Bacillati</taxon>
        <taxon>Bacillota</taxon>
        <taxon>Bacilli</taxon>
        <taxon>Bacillales</taxon>
        <taxon>Paenibacillaceae</taxon>
        <taxon>Paenibacillus</taxon>
    </lineage>
</organism>
<dbReference type="InterPro" id="IPR012406">
    <property type="entry name" value="UreE"/>
</dbReference>
<dbReference type="Proteomes" id="UP001549098">
    <property type="component" value="Unassembled WGS sequence"/>
</dbReference>
<comment type="subcellular location">
    <subcellularLocation>
        <location evidence="1 5">Cytoplasm</location>
    </subcellularLocation>
</comment>
<evidence type="ECO:0000313" key="8">
    <source>
        <dbReference type="Proteomes" id="UP001549098"/>
    </source>
</evidence>
<comment type="function">
    <text evidence="5">Involved in urease metallocenter assembly. Binds nickel. Probably functions as a nickel donor during metallocenter assembly.</text>
</comment>
<keyword evidence="3 5" id="KW-0533">Nickel</keyword>
<evidence type="ECO:0000256" key="2">
    <source>
        <dbReference type="ARBA" id="ARBA00022490"/>
    </source>
</evidence>
<dbReference type="RefSeq" id="WP_354499381.1">
    <property type="nucleotide sequence ID" value="NZ_JBEPLV010000004.1"/>
</dbReference>
<dbReference type="SUPFAM" id="SSF69737">
    <property type="entry name" value="Urease metallochaperone UreE, C-terminal domain"/>
    <property type="match status" value="1"/>
</dbReference>
<dbReference type="EMBL" id="JBEPLV010000004">
    <property type="protein sequence ID" value="MET3547444.1"/>
    <property type="molecule type" value="Genomic_DNA"/>
</dbReference>
<dbReference type="Gene3D" id="3.30.70.790">
    <property type="entry name" value="UreE, C-terminal domain"/>
    <property type="match status" value="1"/>
</dbReference>
<dbReference type="HAMAP" id="MF_00822">
    <property type="entry name" value="UreE"/>
    <property type="match status" value="1"/>
</dbReference>
<gene>
    <name evidence="5" type="primary">ureE</name>
    <name evidence="7" type="ORF">ABID47_004060</name>
</gene>
<evidence type="ECO:0000313" key="7">
    <source>
        <dbReference type="EMBL" id="MET3547444.1"/>
    </source>
</evidence>
<evidence type="ECO:0000259" key="6">
    <source>
        <dbReference type="SMART" id="SM00988"/>
    </source>
</evidence>
<accession>A0ABV2F6R7</accession>
<dbReference type="Gene3D" id="2.60.260.20">
    <property type="entry name" value="Urease metallochaperone UreE, N-terminal domain"/>
    <property type="match status" value="1"/>
</dbReference>
<evidence type="ECO:0000256" key="1">
    <source>
        <dbReference type="ARBA" id="ARBA00004496"/>
    </source>
</evidence>
<dbReference type="InterPro" id="IPR036118">
    <property type="entry name" value="UreE_N_sf"/>
</dbReference>
<dbReference type="Pfam" id="PF02814">
    <property type="entry name" value="UreE_N"/>
    <property type="match status" value="1"/>
</dbReference>
<dbReference type="Pfam" id="PF05194">
    <property type="entry name" value="UreE_C"/>
    <property type="match status" value="1"/>
</dbReference>
<comment type="similarity">
    <text evidence="5">Belongs to the UreE family.</text>
</comment>
<proteinExistence type="inferred from homology"/>